<feature type="transmembrane region" description="Helical" evidence="1">
    <location>
        <begin position="142"/>
        <end position="167"/>
    </location>
</feature>
<evidence type="ECO:0000256" key="1">
    <source>
        <dbReference type="SAM" id="Phobius"/>
    </source>
</evidence>
<comment type="caution">
    <text evidence="2">The sequence shown here is derived from an EMBL/GenBank/DDBJ whole genome shotgun (WGS) entry which is preliminary data.</text>
</comment>
<dbReference type="NCBIfam" id="NF041043">
    <property type="entry name" value="BPSS1780_fam"/>
    <property type="match status" value="1"/>
</dbReference>
<dbReference type="RefSeq" id="WP_373654251.1">
    <property type="nucleotide sequence ID" value="NZ_JBGUAW010000001.1"/>
</dbReference>
<evidence type="ECO:0000313" key="2">
    <source>
        <dbReference type="EMBL" id="MFA9459466.1"/>
    </source>
</evidence>
<accession>A0ABV4TQ93</accession>
<gene>
    <name evidence="2" type="ORF">ACERLL_01330</name>
</gene>
<feature type="transmembrane region" description="Helical" evidence="1">
    <location>
        <begin position="29"/>
        <end position="46"/>
    </location>
</feature>
<sequence length="240" mass="24471">MEPQRIGIGRAFSWFGAGWRNFRAQPAQWIALILLYVVLLLVLNLVPVLGGLLGTVLTPALGAGLLLGAQSGARGDPVRLDHLFAGLTDSRTRLPLLLLGGLALATTFLLAALYLSMADALPAPGAPAHEAPFALESGLGGLLVLVLGLVAVLAFYFAAPLVVFAALGIPAALGTSLRAAARNLLPIALFGLVYALLAVPAAIPFGLGFLVLGPVGIAATYAAFTEIFPGPPGTEAGHSA</sequence>
<keyword evidence="1" id="KW-0472">Membrane</keyword>
<dbReference type="EMBL" id="JBGUAW010000001">
    <property type="protein sequence ID" value="MFA9459466.1"/>
    <property type="molecule type" value="Genomic_DNA"/>
</dbReference>
<keyword evidence="3" id="KW-1185">Reference proteome</keyword>
<keyword evidence="1" id="KW-1133">Transmembrane helix</keyword>
<dbReference type="Proteomes" id="UP001575181">
    <property type="component" value="Unassembled WGS sequence"/>
</dbReference>
<evidence type="ECO:0000313" key="3">
    <source>
        <dbReference type="Proteomes" id="UP001575181"/>
    </source>
</evidence>
<dbReference type="InterPro" id="IPR047798">
    <property type="entry name" value="BPSS1780-like"/>
</dbReference>
<keyword evidence="1" id="KW-0812">Transmembrane</keyword>
<name>A0ABV4TQ93_9GAMM</name>
<feature type="transmembrane region" description="Helical" evidence="1">
    <location>
        <begin position="203"/>
        <end position="224"/>
    </location>
</feature>
<protein>
    <submittedName>
        <fullName evidence="2">BPSS1780 family membrane protein</fullName>
    </submittedName>
</protein>
<feature type="transmembrane region" description="Helical" evidence="1">
    <location>
        <begin position="94"/>
        <end position="115"/>
    </location>
</feature>
<reference evidence="2 3" key="1">
    <citation type="submission" date="2024-08" db="EMBL/GenBank/DDBJ databases">
        <title>Whole-genome sequencing of halo(alkali)philic microorganisms from hypersaline lakes.</title>
        <authorList>
            <person name="Sorokin D.Y."/>
            <person name="Merkel A.Y."/>
            <person name="Messina E."/>
            <person name="Yakimov M."/>
        </authorList>
    </citation>
    <scope>NUCLEOTIDE SEQUENCE [LARGE SCALE GENOMIC DNA]</scope>
    <source>
        <strain evidence="2 3">Cl-TMA</strain>
    </source>
</reference>
<organism evidence="2 3">
    <name type="scientific">Thiohalorhabdus methylotrophus</name>
    <dbReference type="NCBI Taxonomy" id="3242694"/>
    <lineage>
        <taxon>Bacteria</taxon>
        <taxon>Pseudomonadati</taxon>
        <taxon>Pseudomonadota</taxon>
        <taxon>Gammaproteobacteria</taxon>
        <taxon>Thiohalorhabdales</taxon>
        <taxon>Thiohalorhabdaceae</taxon>
        <taxon>Thiohalorhabdus</taxon>
    </lineage>
</organism>
<feature type="transmembrane region" description="Helical" evidence="1">
    <location>
        <begin position="52"/>
        <end position="73"/>
    </location>
</feature>
<proteinExistence type="predicted"/>